<reference evidence="1 2" key="1">
    <citation type="submission" date="2018-01" db="EMBL/GenBank/DDBJ databases">
        <title>Complete genome sequence of Salinigranum rubrum GX10T, an extremely halophilic archaeon isolated from a marine solar saltern.</title>
        <authorList>
            <person name="Han S."/>
        </authorList>
    </citation>
    <scope>NUCLEOTIDE SEQUENCE [LARGE SCALE GENOMIC DNA]</scope>
    <source>
        <strain evidence="1 2">GX10</strain>
    </source>
</reference>
<evidence type="ECO:0000313" key="2">
    <source>
        <dbReference type="Proteomes" id="UP000236584"/>
    </source>
</evidence>
<dbReference type="EMBL" id="CP026309">
    <property type="protein sequence ID" value="AUV83220.1"/>
    <property type="molecule type" value="Genomic_DNA"/>
</dbReference>
<dbReference type="RefSeq" id="WP_103426909.1">
    <property type="nucleotide sequence ID" value="NZ_CP026309.1"/>
</dbReference>
<gene>
    <name evidence="1" type="ORF">C2R22_17530</name>
</gene>
<proteinExistence type="predicted"/>
<dbReference type="GeneID" id="35593932"/>
<dbReference type="AlphaFoldDB" id="A0A2I8VMR4"/>
<dbReference type="Proteomes" id="UP000236584">
    <property type="component" value="Chromosome"/>
</dbReference>
<organism evidence="1 2">
    <name type="scientific">Salinigranum rubrum</name>
    <dbReference type="NCBI Taxonomy" id="755307"/>
    <lineage>
        <taxon>Archaea</taxon>
        <taxon>Methanobacteriati</taxon>
        <taxon>Methanobacteriota</taxon>
        <taxon>Stenosarchaea group</taxon>
        <taxon>Halobacteria</taxon>
        <taxon>Halobacteriales</taxon>
        <taxon>Haloferacaceae</taxon>
        <taxon>Salinigranum</taxon>
    </lineage>
</organism>
<sequence>MIELTRYCTTSLTTDEIECADPFGALVLFGPVVYENDPDGREPAIGLHIVGEDFKSMTTFTVEELEEFIVYLKKAVTDAKTAEPAYFDVESGVLYER</sequence>
<protein>
    <submittedName>
        <fullName evidence="1">Uncharacterized protein</fullName>
    </submittedName>
</protein>
<keyword evidence="2" id="KW-1185">Reference proteome</keyword>
<accession>A0A2I8VMR4</accession>
<dbReference type="KEGG" id="srub:C2R22_17530"/>
<evidence type="ECO:0000313" key="1">
    <source>
        <dbReference type="EMBL" id="AUV83220.1"/>
    </source>
</evidence>
<name>A0A2I8VMR4_9EURY</name>